<evidence type="ECO:0000313" key="2">
    <source>
        <dbReference type="EMBL" id="KAK8022805.1"/>
    </source>
</evidence>
<organism evidence="2 3">
    <name type="scientific">Apiospora rasikravindrae</name>
    <dbReference type="NCBI Taxonomy" id="990691"/>
    <lineage>
        <taxon>Eukaryota</taxon>
        <taxon>Fungi</taxon>
        <taxon>Dikarya</taxon>
        <taxon>Ascomycota</taxon>
        <taxon>Pezizomycotina</taxon>
        <taxon>Sordariomycetes</taxon>
        <taxon>Xylariomycetidae</taxon>
        <taxon>Amphisphaeriales</taxon>
        <taxon>Apiosporaceae</taxon>
        <taxon>Apiospora</taxon>
    </lineage>
</organism>
<protein>
    <submittedName>
        <fullName evidence="2">Uncharacterized protein</fullName>
    </submittedName>
</protein>
<sequence>MGKFEGSRQTSWTSAAMTRKTGHQDDQVKKKMVKKKVAITNPRLHVYLTPPTPAAIVSGVFESKSSRGGGRWVKWGDCCLLSKTSPALAKSRPPDFDFPLKPWMELAYLD</sequence>
<dbReference type="EMBL" id="JAQQWK010000012">
    <property type="protein sequence ID" value="KAK8022805.1"/>
    <property type="molecule type" value="Genomic_DNA"/>
</dbReference>
<proteinExistence type="predicted"/>
<evidence type="ECO:0000313" key="3">
    <source>
        <dbReference type="Proteomes" id="UP001444661"/>
    </source>
</evidence>
<reference evidence="2 3" key="1">
    <citation type="submission" date="2023-01" db="EMBL/GenBank/DDBJ databases">
        <title>Analysis of 21 Apiospora genomes using comparative genomics revels a genus with tremendous synthesis potential of carbohydrate active enzymes and secondary metabolites.</title>
        <authorList>
            <person name="Sorensen T."/>
        </authorList>
    </citation>
    <scope>NUCLEOTIDE SEQUENCE [LARGE SCALE GENOMIC DNA]</scope>
    <source>
        <strain evidence="2 3">CBS 33761</strain>
    </source>
</reference>
<name>A0ABR1RZE4_9PEZI</name>
<comment type="caution">
    <text evidence="2">The sequence shown here is derived from an EMBL/GenBank/DDBJ whole genome shotgun (WGS) entry which is preliminary data.</text>
</comment>
<gene>
    <name evidence="2" type="ORF">PG993_013572</name>
</gene>
<evidence type="ECO:0000256" key="1">
    <source>
        <dbReference type="SAM" id="MobiDB-lite"/>
    </source>
</evidence>
<accession>A0ABR1RZE4</accession>
<feature type="compositionally biased region" description="Polar residues" evidence="1">
    <location>
        <begin position="7"/>
        <end position="16"/>
    </location>
</feature>
<feature type="region of interest" description="Disordered" evidence="1">
    <location>
        <begin position="1"/>
        <end position="29"/>
    </location>
</feature>
<keyword evidence="3" id="KW-1185">Reference proteome</keyword>
<dbReference type="Proteomes" id="UP001444661">
    <property type="component" value="Unassembled WGS sequence"/>
</dbReference>